<organism evidence="2 3">
    <name type="scientific">Romanomermis culicivorax</name>
    <name type="common">Nematode worm</name>
    <dbReference type="NCBI Taxonomy" id="13658"/>
    <lineage>
        <taxon>Eukaryota</taxon>
        <taxon>Metazoa</taxon>
        <taxon>Ecdysozoa</taxon>
        <taxon>Nematoda</taxon>
        <taxon>Enoplea</taxon>
        <taxon>Dorylaimia</taxon>
        <taxon>Mermithida</taxon>
        <taxon>Mermithoidea</taxon>
        <taxon>Mermithidae</taxon>
        <taxon>Romanomermis</taxon>
    </lineage>
</organism>
<evidence type="ECO:0000313" key="2">
    <source>
        <dbReference type="Proteomes" id="UP000887565"/>
    </source>
</evidence>
<evidence type="ECO:0000313" key="3">
    <source>
        <dbReference type="WBParaSite" id="nRc.2.0.1.t07224-RA"/>
    </source>
</evidence>
<dbReference type="WBParaSite" id="nRc.2.0.1.t07224-RA">
    <property type="protein sequence ID" value="nRc.2.0.1.t07224-RA"/>
    <property type="gene ID" value="nRc.2.0.1.g07224"/>
</dbReference>
<feature type="compositionally biased region" description="Basic and acidic residues" evidence="1">
    <location>
        <begin position="177"/>
        <end position="193"/>
    </location>
</feature>
<accession>A0A915I0J8</accession>
<reference evidence="3" key="1">
    <citation type="submission" date="2022-11" db="UniProtKB">
        <authorList>
            <consortium name="WormBaseParasite"/>
        </authorList>
    </citation>
    <scope>IDENTIFICATION</scope>
</reference>
<sequence>MWALDISKLSLRFPAALRFFNNPATSFLQSDVLAYAALDAYYSLLLFWAFSPYGFIPEVYNPPALFPHDSLDAAEINHLAEMSIAAFHVALTDVLPADSAQKVYPAISQVTLPAIMQDEVLSAYKFFMFDCTSSDQGRSFCSGTVPNSFRNIKILRRTTHPKLLTAPKLPKKKKKKQKDEWNKSPDVSDDKDPSLQPKSLFEDPKCLQAAVTSAMKSRLTDRLIKLLNFPVWPMYKLAIGNRIQFDPNPALPPIPHKVEDVWTEHVTADQLLCDQTYQGTHYCYLPATILSLLQVDGDWFRDLTTCMPLAVLLASPCSTAEYAYVNNLLIRHAQNFDPATHTAFYQFMWYRADGNPRTCLTDWMNRIQEREPSFASEPGTNVCNWFALRPFIFNEDFHMETTVE</sequence>
<proteinExistence type="predicted"/>
<dbReference type="AlphaFoldDB" id="A0A915I0J8"/>
<name>A0A915I0J8_ROMCU</name>
<dbReference type="Proteomes" id="UP000887565">
    <property type="component" value="Unplaced"/>
</dbReference>
<feature type="region of interest" description="Disordered" evidence="1">
    <location>
        <begin position="165"/>
        <end position="199"/>
    </location>
</feature>
<evidence type="ECO:0000256" key="1">
    <source>
        <dbReference type="SAM" id="MobiDB-lite"/>
    </source>
</evidence>
<protein>
    <submittedName>
        <fullName evidence="3">Uncharacterized protein</fullName>
    </submittedName>
</protein>
<keyword evidence="2" id="KW-1185">Reference proteome</keyword>